<protein>
    <submittedName>
        <fullName evidence="2">Uncharacterized protein</fullName>
    </submittedName>
</protein>
<dbReference type="Proteomes" id="UP000031599">
    <property type="component" value="Unassembled WGS sequence"/>
</dbReference>
<gene>
    <name evidence="2" type="ORF">DB30_01999</name>
</gene>
<sequence>MLAAPACVALELPGSGQDEDSESGDDGCDPEGDPCDPTHALSGELILFVNARLSDDAFQTHLPLDEEGTYIGNAMYLYDPVRECEDGGNACRLTKLGHLRLDAQLGEVSVADKSLRKFVVRDLAWHPQQGLWAASFDSLNDEWSISGLEVPDWGRTDNLIGVERWVIPPGPAESPSTDPCYWFEAVSGLGFAGDELLLGVRGAGSKGLVTDGSLLRVNLSVLEQGHCVHPSDISQDPHYYACDVVCEQWCSFGQKLGVAGDVIEDLEGVGASAWLRSEDETVMALGHNELSSCVAPAPGEVATAEPDNVFIDDVVRGDEIEGLARVGGQLYGLSVFGKVYAIDEVTRVVTQIDDLEGLFPDDGLRLRGATEIVVPATR</sequence>
<feature type="region of interest" description="Disordered" evidence="1">
    <location>
        <begin position="11"/>
        <end position="35"/>
    </location>
</feature>
<accession>A0A0C2DEK2</accession>
<feature type="compositionally biased region" description="Acidic residues" evidence="1">
    <location>
        <begin position="17"/>
        <end position="34"/>
    </location>
</feature>
<evidence type="ECO:0000313" key="3">
    <source>
        <dbReference type="Proteomes" id="UP000031599"/>
    </source>
</evidence>
<dbReference type="EMBL" id="JMCC02000015">
    <property type="protein sequence ID" value="KIG18112.1"/>
    <property type="molecule type" value="Genomic_DNA"/>
</dbReference>
<comment type="caution">
    <text evidence="2">The sequence shown here is derived from an EMBL/GenBank/DDBJ whole genome shotgun (WGS) entry which is preliminary data.</text>
</comment>
<organism evidence="2 3">
    <name type="scientific">Enhygromyxa salina</name>
    <dbReference type="NCBI Taxonomy" id="215803"/>
    <lineage>
        <taxon>Bacteria</taxon>
        <taxon>Pseudomonadati</taxon>
        <taxon>Myxococcota</taxon>
        <taxon>Polyangia</taxon>
        <taxon>Nannocystales</taxon>
        <taxon>Nannocystaceae</taxon>
        <taxon>Enhygromyxa</taxon>
    </lineage>
</organism>
<evidence type="ECO:0000313" key="2">
    <source>
        <dbReference type="EMBL" id="KIG18112.1"/>
    </source>
</evidence>
<proteinExistence type="predicted"/>
<evidence type="ECO:0000256" key="1">
    <source>
        <dbReference type="SAM" id="MobiDB-lite"/>
    </source>
</evidence>
<dbReference type="AlphaFoldDB" id="A0A0C2DEK2"/>
<name>A0A0C2DEK2_9BACT</name>
<reference evidence="2 3" key="1">
    <citation type="submission" date="2014-12" db="EMBL/GenBank/DDBJ databases">
        <title>Genome assembly of Enhygromyxa salina DSM 15201.</title>
        <authorList>
            <person name="Sharma G."/>
            <person name="Subramanian S."/>
        </authorList>
    </citation>
    <scope>NUCLEOTIDE SEQUENCE [LARGE SCALE GENOMIC DNA]</scope>
    <source>
        <strain evidence="2 3">DSM 15201</strain>
    </source>
</reference>